<protein>
    <submittedName>
        <fullName evidence="1">Uncharacterized protein</fullName>
    </submittedName>
</protein>
<evidence type="ECO:0000313" key="1">
    <source>
        <dbReference type="EMBL" id="MDP8567395.1"/>
    </source>
</evidence>
<keyword evidence="2" id="KW-1185">Reference proteome</keyword>
<evidence type="ECO:0000313" key="2">
    <source>
        <dbReference type="Proteomes" id="UP001225906"/>
    </source>
</evidence>
<comment type="caution">
    <text evidence="1">The sequence shown here is derived from an EMBL/GenBank/DDBJ whole genome shotgun (WGS) entry which is preliminary data.</text>
</comment>
<dbReference type="RefSeq" id="WP_306389118.1">
    <property type="nucleotide sequence ID" value="NZ_JAVCAP010000012.1"/>
</dbReference>
<proteinExistence type="predicted"/>
<accession>A0ABT9JS91</accession>
<dbReference type="Proteomes" id="UP001225906">
    <property type="component" value="Unassembled WGS sequence"/>
</dbReference>
<reference evidence="2" key="1">
    <citation type="journal article" date="2019" name="Int. J. Syst. Evol. Microbiol.">
        <title>The Global Catalogue of Microorganisms (GCM) 10K type strain sequencing project: providing services to taxonomists for standard genome sequencing and annotation.</title>
        <authorList>
            <consortium name="The Broad Institute Genomics Platform"/>
            <consortium name="The Broad Institute Genome Sequencing Center for Infectious Disease"/>
            <person name="Wu L."/>
            <person name="Ma J."/>
        </authorList>
    </citation>
    <scope>NUCLEOTIDE SEQUENCE [LARGE SCALE GENOMIC DNA]</scope>
    <source>
        <strain evidence="2">VKM B-3159</strain>
    </source>
</reference>
<sequence>MRDRGGCKRILLSGHSGFRVHFCETHRTIELEIGVMSLRLDEDALALLSQTLQESVRNLQGLDNSDERFEAFMRQLKSS</sequence>
<name>A0ABT9JS91_9PROT</name>
<gene>
    <name evidence="1" type="ORF">Q9291_06000</name>
</gene>
<dbReference type="EMBL" id="JAVCAP010000012">
    <property type="protein sequence ID" value="MDP8567395.1"/>
    <property type="molecule type" value="Genomic_DNA"/>
</dbReference>
<organism evidence="1 2">
    <name type="scientific">Methylophilus aquaticus</name>
    <dbReference type="NCBI Taxonomy" id="1971610"/>
    <lineage>
        <taxon>Bacteria</taxon>
        <taxon>Pseudomonadati</taxon>
        <taxon>Pseudomonadota</taxon>
        <taxon>Betaproteobacteria</taxon>
        <taxon>Nitrosomonadales</taxon>
        <taxon>Methylophilaceae</taxon>
        <taxon>Methylophilus</taxon>
    </lineage>
</organism>